<comment type="caution">
    <text evidence="1">The sequence shown here is derived from an EMBL/GenBank/DDBJ whole genome shotgun (WGS) entry which is preliminary data.</text>
</comment>
<accession>A0A4R0R1S9</accession>
<gene>
    <name evidence="1" type="ORF">EIP91_009302</name>
</gene>
<dbReference type="Proteomes" id="UP000292702">
    <property type="component" value="Unassembled WGS sequence"/>
</dbReference>
<evidence type="ECO:0000313" key="2">
    <source>
        <dbReference type="Proteomes" id="UP000292702"/>
    </source>
</evidence>
<sequence length="64" mass="7584">MPKDIVASNNNIFRDLRTKLEDGRRQLFENAVSQLAEWLKSDRAYYAEAKPQIIDLIEVFDDRR</sequence>
<keyword evidence="2" id="KW-1185">Reference proteome</keyword>
<protein>
    <submittedName>
        <fullName evidence="1">Uncharacterized protein</fullName>
    </submittedName>
</protein>
<dbReference type="EMBL" id="RWJN01000527">
    <property type="protein sequence ID" value="TCD60911.1"/>
    <property type="molecule type" value="Genomic_DNA"/>
</dbReference>
<reference evidence="1 2" key="1">
    <citation type="submission" date="2018-11" db="EMBL/GenBank/DDBJ databases">
        <title>Genome assembly of Steccherinum ochraceum LE-BIN_3174, the white-rot fungus of the Steccherinaceae family (The Residual Polyporoid clade, Polyporales, Basidiomycota).</title>
        <authorList>
            <person name="Fedorova T.V."/>
            <person name="Glazunova O.A."/>
            <person name="Landesman E.O."/>
            <person name="Moiseenko K.V."/>
            <person name="Psurtseva N.V."/>
            <person name="Savinova O.S."/>
            <person name="Shakhova N.V."/>
            <person name="Tyazhelova T.V."/>
            <person name="Vasina D.V."/>
        </authorList>
    </citation>
    <scope>NUCLEOTIDE SEQUENCE [LARGE SCALE GENOMIC DNA]</scope>
    <source>
        <strain evidence="1 2">LE-BIN_3174</strain>
    </source>
</reference>
<name>A0A4R0R1S9_9APHY</name>
<dbReference type="OrthoDB" id="3040699at2759"/>
<proteinExistence type="predicted"/>
<evidence type="ECO:0000313" key="1">
    <source>
        <dbReference type="EMBL" id="TCD60911.1"/>
    </source>
</evidence>
<dbReference type="AlphaFoldDB" id="A0A4R0R1S9"/>
<organism evidence="1 2">
    <name type="scientific">Steccherinum ochraceum</name>
    <dbReference type="NCBI Taxonomy" id="92696"/>
    <lineage>
        <taxon>Eukaryota</taxon>
        <taxon>Fungi</taxon>
        <taxon>Dikarya</taxon>
        <taxon>Basidiomycota</taxon>
        <taxon>Agaricomycotina</taxon>
        <taxon>Agaricomycetes</taxon>
        <taxon>Polyporales</taxon>
        <taxon>Steccherinaceae</taxon>
        <taxon>Steccherinum</taxon>
    </lineage>
</organism>